<organism evidence="2 3">
    <name type="scientific">Ichthyobacterium seriolicida</name>
    <dbReference type="NCBI Taxonomy" id="242600"/>
    <lineage>
        <taxon>Bacteria</taxon>
        <taxon>Pseudomonadati</taxon>
        <taxon>Bacteroidota</taxon>
        <taxon>Flavobacteriia</taxon>
        <taxon>Flavobacteriales</taxon>
        <taxon>Ichthyobacteriaceae</taxon>
        <taxon>Ichthyobacterium</taxon>
    </lineage>
</organism>
<reference evidence="2 3" key="1">
    <citation type="submission" date="2014-03" db="EMBL/GenBank/DDBJ databases">
        <title>complete genome sequence of Flavobacteriaceae bacterium JBKA-6.</title>
        <authorList>
            <person name="Takano T."/>
            <person name="Nakamura Y."/>
            <person name="Takuma S."/>
            <person name="Yasuike M."/>
            <person name="Matsuyama T."/>
            <person name="Sakai T."/>
            <person name="Fujiwara A."/>
            <person name="Kimoto K."/>
            <person name="Fukuda Y."/>
            <person name="Kondo H."/>
            <person name="Hirono I."/>
            <person name="Nakayasu C."/>
        </authorList>
    </citation>
    <scope>NUCLEOTIDE SEQUENCE [LARGE SCALE GENOMIC DNA]</scope>
    <source>
        <strain evidence="2 3">JBKA-6</strain>
    </source>
</reference>
<dbReference type="Proteomes" id="UP000243197">
    <property type="component" value="Chromosome"/>
</dbReference>
<keyword evidence="3" id="KW-1185">Reference proteome</keyword>
<feature type="domain" description="Chorismate-utilising enzyme C-terminal" evidence="1">
    <location>
        <begin position="175"/>
        <end position="430"/>
    </location>
</feature>
<dbReference type="GO" id="GO:0008153">
    <property type="term" value="P:4-aminobenzoate biosynthetic process"/>
    <property type="evidence" value="ECO:0007669"/>
    <property type="project" value="TreeGrafter"/>
</dbReference>
<dbReference type="GO" id="GO:0000162">
    <property type="term" value="P:L-tryptophan biosynthetic process"/>
    <property type="evidence" value="ECO:0007669"/>
    <property type="project" value="TreeGrafter"/>
</dbReference>
<dbReference type="Pfam" id="PF00425">
    <property type="entry name" value="Chorismate_bind"/>
    <property type="match status" value="1"/>
</dbReference>
<dbReference type="Gene3D" id="3.60.120.10">
    <property type="entry name" value="Anthranilate synthase"/>
    <property type="match status" value="1"/>
</dbReference>
<protein>
    <submittedName>
        <fullName evidence="2">Para-aminobenzoate synthase</fullName>
    </submittedName>
</protein>
<evidence type="ECO:0000313" key="2">
    <source>
        <dbReference type="EMBL" id="BAV94572.1"/>
    </source>
</evidence>
<dbReference type="InterPro" id="IPR005801">
    <property type="entry name" value="ADC_synthase"/>
</dbReference>
<dbReference type="PANTHER" id="PTHR11236">
    <property type="entry name" value="AMINOBENZOATE/ANTHRANILATE SYNTHASE"/>
    <property type="match status" value="1"/>
</dbReference>
<dbReference type="PRINTS" id="PR00095">
    <property type="entry name" value="ANTSNTHASEI"/>
</dbReference>
<proteinExistence type="predicted"/>
<sequence length="442" mass="51019">MHIEFKDRIRVSKYIDDVDICKAQILKWTNSKYDKAILLDSNQYNRDKYKTFDFILALGVERELLCESEKGAFDELISFRKEVDDWLFGHFSYDLKNDTEEVYSRNFDGINFPSMYFFQPQKIFILKGNVLECLALKNVSVEEIENDFFQILNLNTETDTSVLQCEIEIKNRISKEAYIMAVKKLLEEIQKGNIYEVNFCQEFFAEEITIRPEDVFKSLNSISKAPFSCFYKFEDRFLICASPERFLKKTEDKIISQPIKGTAKRGDKYEDPLIIESLKNSLKEQTENIIVVDLVRNDLSHFAADNSVKVEELCGVYTFEQVHQLISTITAELKSDVSIENVIKKAFPMGSMTGAPKIKAMQLLEKYESTKRGIYSGSVGYITPGGDFDFNVVIRSILYNSTKKYVSFITGGAITSLSIPEEEYQECMLKAKAMIKVLSEYR</sequence>
<dbReference type="RefSeq" id="WP_096685676.1">
    <property type="nucleotide sequence ID" value="NZ_AP014564.1"/>
</dbReference>
<dbReference type="GO" id="GO:0005737">
    <property type="term" value="C:cytoplasm"/>
    <property type="evidence" value="ECO:0007669"/>
    <property type="project" value="TreeGrafter"/>
</dbReference>
<dbReference type="GO" id="GO:0046820">
    <property type="term" value="F:4-amino-4-deoxychorismate synthase activity"/>
    <property type="evidence" value="ECO:0007669"/>
    <property type="project" value="TreeGrafter"/>
</dbReference>
<dbReference type="InterPro" id="IPR019999">
    <property type="entry name" value="Anth_synth_I-like"/>
</dbReference>
<gene>
    <name evidence="2" type="ORF">JBKA6_0559</name>
</gene>
<accession>A0A1J1E3F3</accession>
<dbReference type="InterPro" id="IPR015890">
    <property type="entry name" value="Chorismate_C"/>
</dbReference>
<evidence type="ECO:0000313" key="3">
    <source>
        <dbReference type="Proteomes" id="UP000243197"/>
    </source>
</evidence>
<name>A0A1J1E3F3_9FLAO</name>
<evidence type="ECO:0000259" key="1">
    <source>
        <dbReference type="Pfam" id="PF00425"/>
    </source>
</evidence>
<dbReference type="PANTHER" id="PTHR11236:SF18">
    <property type="entry name" value="AMINODEOXYCHORISMATE SYNTHASE"/>
    <property type="match status" value="1"/>
</dbReference>
<dbReference type="AlphaFoldDB" id="A0A1J1E3F3"/>
<dbReference type="KEGG" id="ise:JBKA6_0559"/>
<dbReference type="EMBL" id="AP014564">
    <property type="protein sequence ID" value="BAV94572.1"/>
    <property type="molecule type" value="Genomic_DNA"/>
</dbReference>
<dbReference type="OrthoDB" id="9803598at2"/>
<dbReference type="SUPFAM" id="SSF56322">
    <property type="entry name" value="ADC synthase"/>
    <property type="match status" value="1"/>
</dbReference>